<feature type="region of interest" description="Disordered" evidence="1">
    <location>
        <begin position="89"/>
        <end position="134"/>
    </location>
</feature>
<accession>A0ABN9VRT5</accession>
<organism evidence="2 3">
    <name type="scientific">Prorocentrum cordatum</name>
    <dbReference type="NCBI Taxonomy" id="2364126"/>
    <lineage>
        <taxon>Eukaryota</taxon>
        <taxon>Sar</taxon>
        <taxon>Alveolata</taxon>
        <taxon>Dinophyceae</taxon>
        <taxon>Prorocentrales</taxon>
        <taxon>Prorocentraceae</taxon>
        <taxon>Prorocentrum</taxon>
    </lineage>
</organism>
<name>A0ABN9VRT5_9DINO</name>
<dbReference type="EMBL" id="CAUYUJ010017554">
    <property type="protein sequence ID" value="CAK0875776.1"/>
    <property type="molecule type" value="Genomic_DNA"/>
</dbReference>
<feature type="non-terminal residue" evidence="2">
    <location>
        <position position="1"/>
    </location>
</feature>
<keyword evidence="3" id="KW-1185">Reference proteome</keyword>
<evidence type="ECO:0000313" key="3">
    <source>
        <dbReference type="Proteomes" id="UP001189429"/>
    </source>
</evidence>
<sequence length="422" mass="47283">SGSTRGRRAARACQKGMLCRGARRLPRAATAARRERRRRFVDLRRLERDLQRAVSLPLELASDTGRRAVNAALSAVGSATRYDTSLDEGDVNRLVPDRDGRCRSATSAPRGADEQRPAEDPPHAGERGRPSSVFWQPYAEGSPFRIGREAFISKHLSQPVSGSFLLPDRDVEEYVDRLLSTRVLQNVSLPWVAGRSLYIRVVRIVQRVIINAVSMAEGDVLGKQLHLLKQKSERSSFRHSSDVGIDDRVIKLLAKRTLSDHVKDGRFLSPYLAELGLPFAMVTKLYEDDIIALSFRLVLDVSMSFEIRCLGHTMTCHISSDDMLHEAPGWDVALEDRREGGGAFGIFLDDEKRRWAHAFVEDDLMTDADIRVTELPAAVQSQVYYRVCLVMLNLAETALNHFRIHVAGMAFRPALLEGRAQN</sequence>
<proteinExistence type="predicted"/>
<reference evidence="2" key="1">
    <citation type="submission" date="2023-10" db="EMBL/GenBank/DDBJ databases">
        <authorList>
            <person name="Chen Y."/>
            <person name="Shah S."/>
            <person name="Dougan E. K."/>
            <person name="Thang M."/>
            <person name="Chan C."/>
        </authorList>
    </citation>
    <scope>NUCLEOTIDE SEQUENCE [LARGE SCALE GENOMIC DNA]</scope>
</reference>
<protein>
    <submittedName>
        <fullName evidence="2">Uncharacterized protein</fullName>
    </submittedName>
</protein>
<gene>
    <name evidence="2" type="ORF">PCOR1329_LOCUS60353</name>
</gene>
<evidence type="ECO:0000256" key="1">
    <source>
        <dbReference type="SAM" id="MobiDB-lite"/>
    </source>
</evidence>
<comment type="caution">
    <text evidence="2">The sequence shown here is derived from an EMBL/GenBank/DDBJ whole genome shotgun (WGS) entry which is preliminary data.</text>
</comment>
<evidence type="ECO:0000313" key="2">
    <source>
        <dbReference type="EMBL" id="CAK0875776.1"/>
    </source>
</evidence>
<dbReference type="Proteomes" id="UP001189429">
    <property type="component" value="Unassembled WGS sequence"/>
</dbReference>
<feature type="compositionally biased region" description="Basic and acidic residues" evidence="1">
    <location>
        <begin position="111"/>
        <end position="129"/>
    </location>
</feature>